<dbReference type="OrthoDB" id="2014935at2"/>
<dbReference type="RefSeq" id="WP_077689948.1">
    <property type="nucleotide sequence ID" value="NZ_MCOK01000001.1"/>
</dbReference>
<comment type="caution">
    <text evidence="2">The sequence shown here is derived from an EMBL/GenBank/DDBJ whole genome shotgun (WGS) entry which is preliminary data.</text>
</comment>
<evidence type="ECO:0000256" key="1">
    <source>
        <dbReference type="SAM" id="Phobius"/>
    </source>
</evidence>
<organism evidence="2 3">
    <name type="scientific">Nocardiopsis sinuspersici</name>
    <dbReference type="NCBI Taxonomy" id="501010"/>
    <lineage>
        <taxon>Bacteria</taxon>
        <taxon>Bacillati</taxon>
        <taxon>Actinomycetota</taxon>
        <taxon>Actinomycetes</taxon>
        <taxon>Streptosporangiales</taxon>
        <taxon>Nocardiopsidaceae</taxon>
        <taxon>Nocardiopsis</taxon>
    </lineage>
</organism>
<feature type="transmembrane region" description="Helical" evidence="1">
    <location>
        <begin position="357"/>
        <end position="380"/>
    </location>
</feature>
<dbReference type="AlphaFoldDB" id="A0A1V3BYD7"/>
<proteinExistence type="predicted"/>
<dbReference type="Proteomes" id="UP000189004">
    <property type="component" value="Unassembled WGS sequence"/>
</dbReference>
<sequence length="546" mass="55533">MSARAATDRPRPAGRGVLPAGTGHLVRLALRRDRVLIAVWLTATAGIVLGGVAAAEATYPTPEARQERWEQLRTVPVFVLFQSRAFSAGAEALAAQQAFAAATMCAALGAVLLVVRGTRAEESSGRRELLAGAPLGRHADLAAALAVALASGAVLATVVAGGLLAAGLPAAGAVALALVTASAAWVGAGLAAVAVQFATGPGAAAALALGVFYAMHMVRGLGALAGGRALWLTWLVPNGWLENVRPFADERWWALAPVPVWVALAAAAALALADRRDLGSGLLPRRGGPVRAKRWLGSVPALVWRLDRASLLVWASAVAVTGLAVGYAGAGAMAEYADMPWVRAMAAELHVAPADTFFVYVVFAFVFPIAAQAVLTALRVREEERAGTGELLLAGPTGRTGWALAHAAAAAFTAPVVLLLVLGAAVGAGSGAGGGEVWAGVARFTALTLSLAPAVWVVVAVTVLAHGAVPRLCAAVGWSVLAVGILTEVAVKAGLVPEALFLLVSPFAHVNPYYQSVPAAHALLVALAAALTAAGVWALRRRDLPV</sequence>
<protein>
    <submittedName>
        <fullName evidence="2">Antibiotic ABC transporter</fullName>
    </submittedName>
</protein>
<keyword evidence="3" id="KW-1185">Reference proteome</keyword>
<dbReference type="EMBL" id="MCOK01000001">
    <property type="protein sequence ID" value="OOC53561.1"/>
    <property type="molecule type" value="Genomic_DNA"/>
</dbReference>
<dbReference type="STRING" id="501010.NOSIN_06885"/>
<feature type="transmembrane region" description="Helical" evidence="1">
    <location>
        <begin position="401"/>
        <end position="426"/>
    </location>
</feature>
<feature type="transmembrane region" description="Helical" evidence="1">
    <location>
        <begin position="516"/>
        <end position="539"/>
    </location>
</feature>
<feature type="transmembrane region" description="Helical" evidence="1">
    <location>
        <begin position="35"/>
        <end position="55"/>
    </location>
</feature>
<keyword evidence="1" id="KW-1133">Transmembrane helix</keyword>
<reference evidence="3" key="1">
    <citation type="submission" date="2016-08" db="EMBL/GenBank/DDBJ databases">
        <authorList>
            <person name="Tokovenko B."/>
            <person name="Kalinowski J."/>
        </authorList>
    </citation>
    <scope>NUCLEOTIDE SEQUENCE [LARGE SCALE GENOMIC DNA]</scope>
    <source>
        <strain evidence="3">UTMC102</strain>
    </source>
</reference>
<feature type="transmembrane region" description="Helical" evidence="1">
    <location>
        <begin position="207"/>
        <end position="232"/>
    </location>
</feature>
<feature type="transmembrane region" description="Helical" evidence="1">
    <location>
        <begin position="98"/>
        <end position="118"/>
    </location>
</feature>
<keyword evidence="1" id="KW-0472">Membrane</keyword>
<feature type="transmembrane region" description="Helical" evidence="1">
    <location>
        <begin position="446"/>
        <end position="465"/>
    </location>
</feature>
<name>A0A1V3BYD7_9ACTN</name>
<feature type="transmembrane region" description="Helical" evidence="1">
    <location>
        <begin position="472"/>
        <end position="496"/>
    </location>
</feature>
<feature type="transmembrane region" description="Helical" evidence="1">
    <location>
        <begin position="311"/>
        <end position="337"/>
    </location>
</feature>
<gene>
    <name evidence="2" type="ORF">NOSIN_06885</name>
</gene>
<evidence type="ECO:0000313" key="2">
    <source>
        <dbReference type="EMBL" id="OOC53561.1"/>
    </source>
</evidence>
<accession>A0A1V3BYD7</accession>
<feature type="transmembrane region" description="Helical" evidence="1">
    <location>
        <begin position="252"/>
        <end position="273"/>
    </location>
</feature>
<evidence type="ECO:0000313" key="3">
    <source>
        <dbReference type="Proteomes" id="UP000189004"/>
    </source>
</evidence>
<feature type="transmembrane region" description="Helical" evidence="1">
    <location>
        <begin position="170"/>
        <end position="195"/>
    </location>
</feature>
<keyword evidence="1" id="KW-0812">Transmembrane</keyword>
<feature type="transmembrane region" description="Helical" evidence="1">
    <location>
        <begin position="139"/>
        <end position="164"/>
    </location>
</feature>